<sequence length="79" mass="8970">MGIHFFEKLNKMSITVQLNGAEYILERGITILELLKFLSLNKDSVALEHNSMLVSKKEYQNIYLQDKDQLEIVSIVGGG</sequence>
<dbReference type="PANTHER" id="PTHR34472">
    <property type="entry name" value="SULFUR CARRIER PROTEIN THIS"/>
    <property type="match status" value="1"/>
</dbReference>
<proteinExistence type="predicted"/>
<dbReference type="InterPro" id="IPR012675">
    <property type="entry name" value="Beta-grasp_dom_sf"/>
</dbReference>
<reference evidence="1" key="1">
    <citation type="journal article" date="2010" name="J. Phycol.">
        <title>Analyses of the complete chloroplast genome sequences of two members of the pelagophyceae: Aureococcus anophagefferens CCMP1984 and Aureoumbra lagunensis CCMP1507.</title>
        <authorList>
            <person name="Ong H.C."/>
            <person name="Wilhelm S.W."/>
            <person name="Gobler C.J."/>
            <person name="Bullerjahn G."/>
            <person name="Jacobs M.A."/>
            <person name="McKay J."/>
            <person name="Sims E.H."/>
            <person name="Gillett W.G."/>
            <person name="Zhou Y."/>
            <person name="Haugen E."/>
            <person name="Rocap G."/>
            <person name="Cattolico R.A."/>
        </authorList>
    </citation>
    <scope>NUCLEOTIDE SEQUENCE</scope>
    <source>
        <strain evidence="1">CCMP 1507</strain>
    </source>
</reference>
<dbReference type="RefSeq" id="YP_003002238.1">
    <property type="nucleotide sequence ID" value="NC_012903.1"/>
</dbReference>
<dbReference type="InterPro" id="IPR016155">
    <property type="entry name" value="Mopterin_synth/thiamin_S_b"/>
</dbReference>
<dbReference type="GeneID" id="8097512"/>
<keyword evidence="1" id="KW-0934">Plastid</keyword>
<dbReference type="CDD" id="cd00565">
    <property type="entry name" value="Ubl_ThiS"/>
    <property type="match status" value="1"/>
</dbReference>
<evidence type="ECO:0000313" key="1">
    <source>
        <dbReference type="EMBL" id="ACS36950.1"/>
    </source>
</evidence>
<dbReference type="Gene3D" id="3.10.20.30">
    <property type="match status" value="1"/>
</dbReference>
<dbReference type="NCBIfam" id="TIGR01683">
    <property type="entry name" value="thiS"/>
    <property type="match status" value="1"/>
</dbReference>
<dbReference type="Pfam" id="PF02597">
    <property type="entry name" value="ThiS"/>
    <property type="match status" value="1"/>
</dbReference>
<geneLocation type="chloroplast" evidence="1"/>
<organism evidence="1">
    <name type="scientific">Aureoumbra lagunensis</name>
    <dbReference type="NCBI Taxonomy" id="44058"/>
    <lineage>
        <taxon>Eukaryota</taxon>
        <taxon>Sar</taxon>
        <taxon>Stramenopiles</taxon>
        <taxon>Ochrophyta</taxon>
        <taxon>Pelagophyceae</taxon>
        <taxon>Pelagomonadales</taxon>
        <taxon>Aureoumbra</taxon>
    </lineage>
</organism>
<dbReference type="AlphaFoldDB" id="C6KIZ4"/>
<accession>C6KIZ4</accession>
<dbReference type="EMBL" id="GQ231542">
    <property type="protein sequence ID" value="ACS36950.1"/>
    <property type="molecule type" value="Genomic_DNA"/>
</dbReference>
<dbReference type="PANTHER" id="PTHR34472:SF1">
    <property type="entry name" value="SULFUR CARRIER PROTEIN THIS"/>
    <property type="match status" value="1"/>
</dbReference>
<gene>
    <name evidence="1" type="primary">thiS</name>
    <name evidence="1" type="ORF">AulaCp062</name>
</gene>
<name>C6KIZ4_9STRA</name>
<keyword evidence="1" id="KW-0150">Chloroplast</keyword>
<protein>
    <submittedName>
        <fullName evidence="1">Thiamine biosynthesis protein S</fullName>
    </submittedName>
</protein>
<dbReference type="InterPro" id="IPR010035">
    <property type="entry name" value="Thi_S"/>
</dbReference>
<dbReference type="InterPro" id="IPR003749">
    <property type="entry name" value="ThiS/MoaD-like"/>
</dbReference>
<dbReference type="SUPFAM" id="SSF54285">
    <property type="entry name" value="MoaD/ThiS"/>
    <property type="match status" value="1"/>
</dbReference>